<dbReference type="AlphaFoldDB" id="A0AAD6RSC2"/>
<evidence type="ECO:0000313" key="1">
    <source>
        <dbReference type="EMBL" id="KAJ7014236.1"/>
    </source>
</evidence>
<reference evidence="1 2" key="1">
    <citation type="journal article" date="2023" name="Mol. Ecol. Resour.">
        <title>Chromosome-level genome assembly of a triploid poplar Populus alba 'Berolinensis'.</title>
        <authorList>
            <person name="Chen S."/>
            <person name="Yu Y."/>
            <person name="Wang X."/>
            <person name="Wang S."/>
            <person name="Zhang T."/>
            <person name="Zhou Y."/>
            <person name="He R."/>
            <person name="Meng N."/>
            <person name="Wang Y."/>
            <person name="Liu W."/>
            <person name="Liu Z."/>
            <person name="Liu J."/>
            <person name="Guo Q."/>
            <person name="Huang H."/>
            <person name="Sederoff R.R."/>
            <person name="Wang G."/>
            <person name="Qu G."/>
            <person name="Chen S."/>
        </authorList>
    </citation>
    <scope>NUCLEOTIDE SEQUENCE [LARGE SCALE GENOMIC DNA]</scope>
    <source>
        <strain evidence="1">SC-2020</strain>
    </source>
</reference>
<proteinExistence type="predicted"/>
<gene>
    <name evidence="1" type="ORF">NC653_003752</name>
</gene>
<comment type="caution">
    <text evidence="1">The sequence shown here is derived from an EMBL/GenBank/DDBJ whole genome shotgun (WGS) entry which is preliminary data.</text>
</comment>
<accession>A0AAD6RSC2</accession>
<organism evidence="1 2">
    <name type="scientific">Populus alba x Populus x berolinensis</name>
    <dbReference type="NCBI Taxonomy" id="444605"/>
    <lineage>
        <taxon>Eukaryota</taxon>
        <taxon>Viridiplantae</taxon>
        <taxon>Streptophyta</taxon>
        <taxon>Embryophyta</taxon>
        <taxon>Tracheophyta</taxon>
        <taxon>Spermatophyta</taxon>
        <taxon>Magnoliopsida</taxon>
        <taxon>eudicotyledons</taxon>
        <taxon>Gunneridae</taxon>
        <taxon>Pentapetalae</taxon>
        <taxon>rosids</taxon>
        <taxon>fabids</taxon>
        <taxon>Malpighiales</taxon>
        <taxon>Salicaceae</taxon>
        <taxon>Saliceae</taxon>
        <taxon>Populus</taxon>
    </lineage>
</organism>
<dbReference type="EMBL" id="JAQIZT010000001">
    <property type="protein sequence ID" value="KAJ7014236.1"/>
    <property type="molecule type" value="Genomic_DNA"/>
</dbReference>
<keyword evidence="2" id="KW-1185">Reference proteome</keyword>
<dbReference type="Proteomes" id="UP001164929">
    <property type="component" value="Chromosome 1"/>
</dbReference>
<name>A0AAD6RSC2_9ROSI</name>
<protein>
    <submittedName>
        <fullName evidence="1">Uncharacterized protein</fullName>
    </submittedName>
</protein>
<sequence length="115" mass="12721">MFHNLRLSTQPPPPSSLNLSRPCFSTFISQDSPPPIFISQPFSHLSIVLTALHLHLSSLNFSHSLPSTFSSLISLNLSLRLLSTTSLLPQSRYGERTIIISHLSIFLSFSSSIVD</sequence>
<evidence type="ECO:0000313" key="2">
    <source>
        <dbReference type="Proteomes" id="UP001164929"/>
    </source>
</evidence>